<comment type="caution">
    <text evidence="1">The sequence shown here is derived from an EMBL/GenBank/DDBJ whole genome shotgun (WGS) entry which is preliminary data.</text>
</comment>
<sequence length="62" mass="6548">MSASEPPAPRRAGPAVIFRVNSVEAVTLLGGRGFLARLLPVIGLPLRAFSAKHPLHFPCALC</sequence>
<dbReference type="EMBL" id="PJZH01000027">
    <property type="protein sequence ID" value="PLR30854.1"/>
    <property type="molecule type" value="Genomic_DNA"/>
</dbReference>
<accession>A0A2N5DV34</accession>
<reference evidence="1 2" key="1">
    <citation type="submission" date="2017-12" db="EMBL/GenBank/DDBJ databases">
        <title>Characterization of six clinical isolates of Enterochimera gen. nov., a novel genus of the Yersiniaciae family and the three species Enterochimera arupensis sp. nov., Enterochimera coloradensis sp. nov, and Enterochimera californica sp. nov.</title>
        <authorList>
            <person name="Rossi A."/>
            <person name="Fisher M."/>
        </authorList>
    </citation>
    <scope>NUCLEOTIDE SEQUENCE [LARGE SCALE GENOMIC DNA]</scope>
    <source>
        <strain evidence="2">2016-Iso4</strain>
    </source>
</reference>
<dbReference type="AlphaFoldDB" id="A0A2N5DV34"/>
<dbReference type="Proteomes" id="UP000234503">
    <property type="component" value="Unassembled WGS sequence"/>
</dbReference>
<evidence type="ECO:0000313" key="1">
    <source>
        <dbReference type="EMBL" id="PLR30854.1"/>
    </source>
</evidence>
<gene>
    <name evidence="1" type="ORF">CYR32_17800</name>
</gene>
<evidence type="ECO:0000313" key="2">
    <source>
        <dbReference type="Proteomes" id="UP000234503"/>
    </source>
</evidence>
<protein>
    <submittedName>
        <fullName evidence="1">Uncharacterized protein</fullName>
    </submittedName>
</protein>
<organism evidence="1 2">
    <name type="scientific">Chimaeribacter coloradensis</name>
    <dbReference type="NCBI Taxonomy" id="2060068"/>
    <lineage>
        <taxon>Bacteria</taxon>
        <taxon>Pseudomonadati</taxon>
        <taxon>Pseudomonadota</taxon>
        <taxon>Gammaproteobacteria</taxon>
        <taxon>Enterobacterales</taxon>
        <taxon>Yersiniaceae</taxon>
        <taxon>Chimaeribacter</taxon>
    </lineage>
</organism>
<keyword evidence="2" id="KW-1185">Reference proteome</keyword>
<name>A0A2N5DV34_9GAMM</name>
<proteinExistence type="predicted"/>